<evidence type="ECO:0000313" key="3">
    <source>
        <dbReference type="Proteomes" id="UP000578531"/>
    </source>
</evidence>
<evidence type="ECO:0000313" key="2">
    <source>
        <dbReference type="EMBL" id="KAF6237669.1"/>
    </source>
</evidence>
<name>A0A8H6L6V4_9LECA</name>
<sequence>MNMEDVLPRKNSLGLKPTLFDASKRPFPLSRSTVRKGYIHRRKGHQQISSGISRKLIDRLRDKDTFASIDYKSGLSNLEQKPSISHQSGSVPAHAWHTGPGVPTPFGYTYTTSKPKTRHRTVSRPTYSETPITYHEGPKLAKNHEWPKINPFLCRRNAATRAQTPSSPVHYLHPGSSEAVSLQLHSTPDTQLSTSLLVRNWLTKLPEYPTGQCLAAN</sequence>
<accession>A0A8H6L6V4</accession>
<dbReference type="GeneID" id="59285535"/>
<organism evidence="2 3">
    <name type="scientific">Letharia columbiana</name>
    <dbReference type="NCBI Taxonomy" id="112416"/>
    <lineage>
        <taxon>Eukaryota</taxon>
        <taxon>Fungi</taxon>
        <taxon>Dikarya</taxon>
        <taxon>Ascomycota</taxon>
        <taxon>Pezizomycotina</taxon>
        <taxon>Lecanoromycetes</taxon>
        <taxon>OSLEUM clade</taxon>
        <taxon>Lecanoromycetidae</taxon>
        <taxon>Lecanorales</taxon>
        <taxon>Lecanorineae</taxon>
        <taxon>Parmeliaceae</taxon>
        <taxon>Letharia</taxon>
    </lineage>
</organism>
<protein>
    <submittedName>
        <fullName evidence="2">Uncharacterized protein</fullName>
    </submittedName>
</protein>
<dbReference type="Proteomes" id="UP000578531">
    <property type="component" value="Unassembled WGS sequence"/>
</dbReference>
<dbReference type="EMBL" id="JACCJC010000012">
    <property type="protein sequence ID" value="KAF6237669.1"/>
    <property type="molecule type" value="Genomic_DNA"/>
</dbReference>
<feature type="compositionally biased region" description="Polar residues" evidence="1">
    <location>
        <begin position="79"/>
        <end position="90"/>
    </location>
</feature>
<evidence type="ECO:0000256" key="1">
    <source>
        <dbReference type="SAM" id="MobiDB-lite"/>
    </source>
</evidence>
<reference evidence="2 3" key="1">
    <citation type="journal article" date="2020" name="Genomics">
        <title>Complete, high-quality genomes from long-read metagenomic sequencing of two wolf lichen thalli reveals enigmatic genome architecture.</title>
        <authorList>
            <person name="McKenzie S.K."/>
            <person name="Walston R.F."/>
            <person name="Allen J.L."/>
        </authorList>
    </citation>
    <scope>NUCLEOTIDE SEQUENCE [LARGE SCALE GENOMIC DNA]</scope>
    <source>
        <strain evidence="2">WasteWater2</strain>
    </source>
</reference>
<comment type="caution">
    <text evidence="2">The sequence shown here is derived from an EMBL/GenBank/DDBJ whole genome shotgun (WGS) entry which is preliminary data.</text>
</comment>
<dbReference type="AlphaFoldDB" id="A0A8H6L6V4"/>
<keyword evidence="3" id="KW-1185">Reference proteome</keyword>
<feature type="region of interest" description="Disordered" evidence="1">
    <location>
        <begin position="111"/>
        <end position="134"/>
    </location>
</feature>
<dbReference type="RefSeq" id="XP_037166987.1">
    <property type="nucleotide sequence ID" value="XM_037305794.1"/>
</dbReference>
<proteinExistence type="predicted"/>
<feature type="region of interest" description="Disordered" evidence="1">
    <location>
        <begin position="79"/>
        <end position="98"/>
    </location>
</feature>
<gene>
    <name evidence="2" type="ORF">HO173_003870</name>
</gene>